<feature type="compositionally biased region" description="Low complexity" evidence="1">
    <location>
        <begin position="226"/>
        <end position="236"/>
    </location>
</feature>
<keyword evidence="4" id="KW-1185">Reference proteome</keyword>
<comment type="caution">
    <text evidence="3">The sequence shown here is derived from an EMBL/GenBank/DDBJ whole genome shotgun (WGS) entry which is preliminary data.</text>
</comment>
<evidence type="ECO:0000313" key="4">
    <source>
        <dbReference type="Proteomes" id="UP001276659"/>
    </source>
</evidence>
<feature type="transmembrane region" description="Helical" evidence="2">
    <location>
        <begin position="371"/>
        <end position="392"/>
    </location>
</feature>
<keyword evidence="2" id="KW-0472">Membrane</keyword>
<feature type="compositionally biased region" description="Low complexity" evidence="1">
    <location>
        <begin position="316"/>
        <end position="327"/>
    </location>
</feature>
<feature type="region of interest" description="Disordered" evidence="1">
    <location>
        <begin position="273"/>
        <end position="338"/>
    </location>
</feature>
<sequence length="393" mass="40212">MDETDDMGQYVTDLMAASKFSVNTLSQLTSIDGTQGGGGQVETANVSPVNKGPFLLFNTAAQNDADRSKKTRRADNTPDTTVQYINVVADESLAYDVLKFVDTQDAVTPLSLSAEGYLETTAGTISDLEIAGLKGSDDAIRLYPDDTETINDLATCAITAGVFSCEDQGTTGFYVCFVIIAIAADGGSGTTPSTTASGIFPTRTGSYPSGTGVYATGSGYFPSGTGSPSGSGYFPTRPAYPTGTGNPSSYPSGTGGFPSGSGYCPSGTGHPSGSGYFPPTNPSGTGFYPPSPTSGETGAPYHPQTTASDTGPRYPQTTSGGSNPQTTGGSGGGSSPYSGYNRVPSDILAIFPTGYAGYHWDKYGNIENSAVSIASAPTFLLTIGSLLAIFFLV</sequence>
<keyword evidence="2" id="KW-0812">Transmembrane</keyword>
<name>A0AAE0DMX9_9LECA</name>
<organism evidence="3 4">
    <name type="scientific">Lepraria neglecta</name>
    <dbReference type="NCBI Taxonomy" id="209136"/>
    <lineage>
        <taxon>Eukaryota</taxon>
        <taxon>Fungi</taxon>
        <taxon>Dikarya</taxon>
        <taxon>Ascomycota</taxon>
        <taxon>Pezizomycotina</taxon>
        <taxon>Lecanoromycetes</taxon>
        <taxon>OSLEUM clade</taxon>
        <taxon>Lecanoromycetidae</taxon>
        <taxon>Lecanorales</taxon>
        <taxon>Lecanorineae</taxon>
        <taxon>Stereocaulaceae</taxon>
        <taxon>Lepraria</taxon>
    </lineage>
</organism>
<evidence type="ECO:0000313" key="3">
    <source>
        <dbReference type="EMBL" id="KAK3172978.1"/>
    </source>
</evidence>
<proteinExistence type="predicted"/>
<reference evidence="3" key="1">
    <citation type="submission" date="2022-11" db="EMBL/GenBank/DDBJ databases">
        <title>Chromosomal genome sequence assembly and mating type (MAT) locus characterization of the leprose asexual lichenized fungus Lepraria neglecta (Nyl.) Erichsen.</title>
        <authorList>
            <person name="Allen J.L."/>
            <person name="Pfeffer B."/>
        </authorList>
    </citation>
    <scope>NUCLEOTIDE SEQUENCE</scope>
    <source>
        <strain evidence="3">Allen 5258</strain>
    </source>
</reference>
<evidence type="ECO:0000256" key="1">
    <source>
        <dbReference type="SAM" id="MobiDB-lite"/>
    </source>
</evidence>
<accession>A0AAE0DMX9</accession>
<gene>
    <name evidence="3" type="ORF">OEA41_006306</name>
</gene>
<dbReference type="EMBL" id="JASNWA010000007">
    <property type="protein sequence ID" value="KAK3172978.1"/>
    <property type="molecule type" value="Genomic_DNA"/>
</dbReference>
<keyword evidence="2" id="KW-1133">Transmembrane helix</keyword>
<dbReference type="Proteomes" id="UP001276659">
    <property type="component" value="Unassembled WGS sequence"/>
</dbReference>
<feature type="region of interest" description="Disordered" evidence="1">
    <location>
        <begin position="226"/>
        <end position="254"/>
    </location>
</feature>
<evidence type="ECO:0000256" key="2">
    <source>
        <dbReference type="SAM" id="Phobius"/>
    </source>
</evidence>
<protein>
    <submittedName>
        <fullName evidence="3">Uncharacterized protein</fullName>
    </submittedName>
</protein>
<dbReference type="AlphaFoldDB" id="A0AAE0DMX9"/>